<accession>A0ABP6X7E7</accession>
<dbReference type="EMBL" id="BAABDQ010000009">
    <property type="protein sequence ID" value="GAA3560154.1"/>
    <property type="molecule type" value="Genomic_DNA"/>
</dbReference>
<name>A0ABP6X7E7_9ACTN</name>
<dbReference type="Proteomes" id="UP001500630">
    <property type="component" value="Unassembled WGS sequence"/>
</dbReference>
<organism evidence="2 3">
    <name type="scientific">Nonomuraea rosea</name>
    <dbReference type="NCBI Taxonomy" id="638574"/>
    <lineage>
        <taxon>Bacteria</taxon>
        <taxon>Bacillati</taxon>
        <taxon>Actinomycetota</taxon>
        <taxon>Actinomycetes</taxon>
        <taxon>Streptosporangiales</taxon>
        <taxon>Streptosporangiaceae</taxon>
        <taxon>Nonomuraea</taxon>
    </lineage>
</organism>
<keyword evidence="3" id="KW-1185">Reference proteome</keyword>
<feature type="region of interest" description="Disordered" evidence="1">
    <location>
        <begin position="77"/>
        <end position="113"/>
    </location>
</feature>
<evidence type="ECO:0000313" key="3">
    <source>
        <dbReference type="Proteomes" id="UP001500630"/>
    </source>
</evidence>
<evidence type="ECO:0000313" key="2">
    <source>
        <dbReference type="EMBL" id="GAA3560154.1"/>
    </source>
</evidence>
<sequence length="113" mass="12396">MAAGERDVIERIHPLQVLVRSLRRTPRARAALVPLAHPSHYGEAGPRLDRDVAERALERSGEIWSALIDLKLARRTADGQAQKPLRERRLVKHGYAGGSTRNSAAGPFGMAAE</sequence>
<gene>
    <name evidence="2" type="ORF">GCM10022419_045970</name>
</gene>
<protein>
    <submittedName>
        <fullName evidence="2">Uncharacterized protein</fullName>
    </submittedName>
</protein>
<reference evidence="3" key="1">
    <citation type="journal article" date="2019" name="Int. J. Syst. Evol. Microbiol.">
        <title>The Global Catalogue of Microorganisms (GCM) 10K type strain sequencing project: providing services to taxonomists for standard genome sequencing and annotation.</title>
        <authorList>
            <consortium name="The Broad Institute Genomics Platform"/>
            <consortium name="The Broad Institute Genome Sequencing Center for Infectious Disease"/>
            <person name="Wu L."/>
            <person name="Ma J."/>
        </authorList>
    </citation>
    <scope>NUCLEOTIDE SEQUENCE [LARGE SCALE GENOMIC DNA]</scope>
    <source>
        <strain evidence="3">JCM 17326</strain>
    </source>
</reference>
<dbReference type="RefSeq" id="WP_345564612.1">
    <property type="nucleotide sequence ID" value="NZ_BAABDQ010000009.1"/>
</dbReference>
<comment type="caution">
    <text evidence="2">The sequence shown here is derived from an EMBL/GenBank/DDBJ whole genome shotgun (WGS) entry which is preliminary data.</text>
</comment>
<evidence type="ECO:0000256" key="1">
    <source>
        <dbReference type="SAM" id="MobiDB-lite"/>
    </source>
</evidence>
<proteinExistence type="predicted"/>